<name>A0A815UR03_9BILA</name>
<evidence type="ECO:0000313" key="3">
    <source>
        <dbReference type="EMBL" id="CAF4008236.1"/>
    </source>
</evidence>
<organism evidence="2 5">
    <name type="scientific">Didymodactylos carnosus</name>
    <dbReference type="NCBI Taxonomy" id="1234261"/>
    <lineage>
        <taxon>Eukaryota</taxon>
        <taxon>Metazoa</taxon>
        <taxon>Spiralia</taxon>
        <taxon>Gnathifera</taxon>
        <taxon>Rotifera</taxon>
        <taxon>Eurotatoria</taxon>
        <taxon>Bdelloidea</taxon>
        <taxon>Philodinida</taxon>
        <taxon>Philodinidae</taxon>
        <taxon>Didymodactylos</taxon>
    </lineage>
</organism>
<sequence length="293" mass="33281">MAFLQFKSVEVYPHDSPQKSELLKIFDKIKTYTSFIIQTDPALSILTNIANAVYDKITVENIIRPKPLSNVIESSVTEEQQLELFRKIRQLDIILYDSIASMGEDDTINGQQRSCFRNVYGMTIRSQKKIPSIVLNSRLLEGENEACTIVFGSIVLLHEITHGLVFPGFSSTPAREAFRCYHDVDTYDGGCYLKHQMCGGEMFIHKTNKKMYLLQQGNKVRFVTGDLLQHIYDEHSFENLLDYANMGESESMSLTKPQPTGEYSSDVCMINLPNKTEGAKHCPTGEYHKPLCN</sequence>
<accession>A0A815UR03</accession>
<dbReference type="EMBL" id="CAJNOK010014116">
    <property type="protein sequence ID" value="CAF1197976.1"/>
    <property type="molecule type" value="Genomic_DNA"/>
</dbReference>
<keyword evidence="5" id="KW-1185">Reference proteome</keyword>
<evidence type="ECO:0000313" key="4">
    <source>
        <dbReference type="EMBL" id="CAF4381606.1"/>
    </source>
</evidence>
<dbReference type="EMBL" id="CAJOBA010035652">
    <property type="protein sequence ID" value="CAF4008236.1"/>
    <property type="molecule type" value="Genomic_DNA"/>
</dbReference>
<dbReference type="EMBL" id="CAJOBC010089550">
    <property type="protein sequence ID" value="CAF4381606.1"/>
    <property type="molecule type" value="Genomic_DNA"/>
</dbReference>
<comment type="caution">
    <text evidence="2">The sequence shown here is derived from an EMBL/GenBank/DDBJ whole genome shotgun (WGS) entry which is preliminary data.</text>
</comment>
<gene>
    <name evidence="2" type="ORF">GPM918_LOCUS37611</name>
    <name evidence="1" type="ORF">OVA965_LOCUS23845</name>
    <name evidence="4" type="ORF">SRO942_LOCUS38384</name>
    <name evidence="3" type="ORF">TMI583_LOCUS24568</name>
</gene>
<dbReference type="EMBL" id="CAJNOQ010023994">
    <property type="protein sequence ID" value="CAF1522460.1"/>
    <property type="molecule type" value="Genomic_DNA"/>
</dbReference>
<dbReference type="Proteomes" id="UP000681722">
    <property type="component" value="Unassembled WGS sequence"/>
</dbReference>
<dbReference type="Proteomes" id="UP000682733">
    <property type="component" value="Unassembled WGS sequence"/>
</dbReference>
<protein>
    <submittedName>
        <fullName evidence="2">Uncharacterized protein</fullName>
    </submittedName>
</protein>
<dbReference type="Proteomes" id="UP000677228">
    <property type="component" value="Unassembled WGS sequence"/>
</dbReference>
<evidence type="ECO:0000313" key="1">
    <source>
        <dbReference type="EMBL" id="CAF1197976.1"/>
    </source>
</evidence>
<dbReference type="Proteomes" id="UP000663829">
    <property type="component" value="Unassembled WGS sequence"/>
</dbReference>
<evidence type="ECO:0000313" key="5">
    <source>
        <dbReference type="Proteomes" id="UP000663829"/>
    </source>
</evidence>
<evidence type="ECO:0000313" key="2">
    <source>
        <dbReference type="EMBL" id="CAF1522460.1"/>
    </source>
</evidence>
<proteinExistence type="predicted"/>
<dbReference type="AlphaFoldDB" id="A0A815UR03"/>
<reference evidence="2" key="1">
    <citation type="submission" date="2021-02" db="EMBL/GenBank/DDBJ databases">
        <authorList>
            <person name="Nowell W R."/>
        </authorList>
    </citation>
    <scope>NUCLEOTIDE SEQUENCE</scope>
</reference>